<feature type="transmembrane region" description="Helical" evidence="2">
    <location>
        <begin position="169"/>
        <end position="188"/>
    </location>
</feature>
<feature type="transmembrane region" description="Helical" evidence="2">
    <location>
        <begin position="248"/>
        <end position="264"/>
    </location>
</feature>
<feature type="transmembrane region" description="Helical" evidence="2">
    <location>
        <begin position="276"/>
        <end position="296"/>
    </location>
</feature>
<dbReference type="Proteomes" id="UP000198802">
    <property type="component" value="Unassembled WGS sequence"/>
</dbReference>
<accession>A0A0S4QXE3</accession>
<evidence type="ECO:0008006" key="5">
    <source>
        <dbReference type="Google" id="ProtNLM"/>
    </source>
</evidence>
<feature type="region of interest" description="Disordered" evidence="1">
    <location>
        <begin position="446"/>
        <end position="511"/>
    </location>
</feature>
<evidence type="ECO:0000256" key="2">
    <source>
        <dbReference type="SAM" id="Phobius"/>
    </source>
</evidence>
<feature type="region of interest" description="Disordered" evidence="1">
    <location>
        <begin position="1"/>
        <end position="48"/>
    </location>
</feature>
<dbReference type="AlphaFoldDB" id="A0A0S4QXE3"/>
<reference evidence="4" key="1">
    <citation type="submission" date="2015-11" db="EMBL/GenBank/DDBJ databases">
        <authorList>
            <person name="Varghese N."/>
        </authorList>
    </citation>
    <scope>NUCLEOTIDE SEQUENCE [LARGE SCALE GENOMIC DNA]</scope>
    <source>
        <strain evidence="4">DSM 45899</strain>
    </source>
</reference>
<keyword evidence="2" id="KW-1133">Transmembrane helix</keyword>
<feature type="compositionally biased region" description="Basic residues" evidence="1">
    <location>
        <begin position="462"/>
        <end position="471"/>
    </location>
</feature>
<keyword evidence="4" id="KW-1185">Reference proteome</keyword>
<evidence type="ECO:0000313" key="3">
    <source>
        <dbReference type="EMBL" id="CUU60277.1"/>
    </source>
</evidence>
<sequence length="690" mass="71677">MATCADPASQAVRPAAPPAGPAGTDGTDGTAGTGGPGEAGSPLTSAAGPSRALHRVPRSLAVLAGYLALAVLIFRAAWAEPGGVLYGESDSVLFAWYLGWIPHALTSGLDPFVTSHLNAPTGTNILWSTPVPLLGLLVAPVTALFGPVVSLNLLLTLAPALSAFTLFRVLLRWLSAPAAALAGLLYGFGPYMIGESYGHLHLTFAVFPPLLLALLDDLVVRGRPPVRTGALLGLAVAAQALISEEILATSALMGGAGLVIAALLHHDVAWARAGALARGLVVCAAVAATLLLWPLAVQFLGPLRVHGNIQPHNVAVSDLLTFVTPTPAQLVAPDIALRHSARFTGNAVEVTGYLGLPLVLVAAAVAIRLRRDPLVALFAPLAVVTAVLSLGGHLHVDGRITGIPLPWLALEDAPVINSALPSRFALYLMMFVGIVVATGLHRAATATRPGARQPGSAPHALHAPHTRHAPHTQRTPHTQLAPHTQRTPRHRAPRRGTAGQETSWRGAGRPGTISAALAGRTGRTRLVMAVLAAVTVVVPLLPRAHVTTAAVTPAFFTGAAVEAVPEGATALVLPYPYPSRTEAMLWQAEAHYRFRLPGCYCTIPGPDGRAVFNAWTDPLNSALVAVEQGRADADAALADPAVRSTFAQLAPEAVILGPTPRRAELSRLMTGIVGTPPKQVDGVELWLLRG</sequence>
<keyword evidence="2" id="KW-0472">Membrane</keyword>
<feature type="transmembrane region" description="Helical" evidence="2">
    <location>
        <begin position="350"/>
        <end position="367"/>
    </location>
</feature>
<protein>
    <recommendedName>
        <fullName evidence="5">4-amino-4-deoxy-L-arabinose transferase</fullName>
    </recommendedName>
</protein>
<gene>
    <name evidence="3" type="ORF">Ga0074812_13761</name>
</gene>
<evidence type="ECO:0000313" key="4">
    <source>
        <dbReference type="Proteomes" id="UP000198802"/>
    </source>
</evidence>
<dbReference type="EMBL" id="FAOZ01000037">
    <property type="protein sequence ID" value="CUU60277.1"/>
    <property type="molecule type" value="Genomic_DNA"/>
</dbReference>
<feature type="compositionally biased region" description="Polar residues" evidence="1">
    <location>
        <begin position="472"/>
        <end position="485"/>
    </location>
</feature>
<proteinExistence type="predicted"/>
<feature type="compositionally biased region" description="Gly residues" evidence="1">
    <location>
        <begin position="29"/>
        <end position="38"/>
    </location>
</feature>
<feature type="transmembrane region" description="Helical" evidence="2">
    <location>
        <begin position="374"/>
        <end position="396"/>
    </location>
</feature>
<feature type="transmembrane region" description="Helical" evidence="2">
    <location>
        <begin position="526"/>
        <end position="542"/>
    </location>
</feature>
<name>A0A0S4QXE3_9ACTN</name>
<organism evidence="3 4">
    <name type="scientific">Parafrankia irregularis</name>
    <dbReference type="NCBI Taxonomy" id="795642"/>
    <lineage>
        <taxon>Bacteria</taxon>
        <taxon>Bacillati</taxon>
        <taxon>Actinomycetota</taxon>
        <taxon>Actinomycetes</taxon>
        <taxon>Frankiales</taxon>
        <taxon>Frankiaceae</taxon>
        <taxon>Parafrankia</taxon>
    </lineage>
</organism>
<feature type="transmembrane region" description="Helical" evidence="2">
    <location>
        <begin position="60"/>
        <end position="78"/>
    </location>
</feature>
<feature type="transmembrane region" description="Helical" evidence="2">
    <location>
        <begin position="424"/>
        <end position="444"/>
    </location>
</feature>
<keyword evidence="2" id="KW-0812">Transmembrane</keyword>
<feature type="transmembrane region" description="Helical" evidence="2">
    <location>
        <begin position="133"/>
        <end position="157"/>
    </location>
</feature>
<evidence type="ECO:0000256" key="1">
    <source>
        <dbReference type="SAM" id="MobiDB-lite"/>
    </source>
</evidence>
<dbReference type="RefSeq" id="WP_091284937.1">
    <property type="nucleotide sequence ID" value="NZ_FAOZ01000037.1"/>
</dbReference>